<feature type="transmembrane region" description="Helical" evidence="10">
    <location>
        <begin position="6"/>
        <end position="27"/>
    </location>
</feature>
<evidence type="ECO:0000256" key="3">
    <source>
        <dbReference type="ARBA" id="ARBA00022679"/>
    </source>
</evidence>
<dbReference type="HAMAP" id="MF_01043">
    <property type="entry name" value="PlsY"/>
    <property type="match status" value="1"/>
</dbReference>
<evidence type="ECO:0000256" key="7">
    <source>
        <dbReference type="ARBA" id="ARBA00023136"/>
    </source>
</evidence>
<comment type="subcellular location">
    <subcellularLocation>
        <location evidence="10">Cell membrane</location>
        <topology evidence="10">Multi-pass membrane protein</topology>
    </subcellularLocation>
</comment>
<dbReference type="GO" id="GO:0008654">
    <property type="term" value="P:phospholipid biosynthetic process"/>
    <property type="evidence" value="ECO:0007669"/>
    <property type="project" value="UniProtKB-UniRule"/>
</dbReference>
<reference evidence="11" key="1">
    <citation type="submission" date="2010-05" db="EMBL/GenBank/DDBJ databases">
        <title>The draft genome of Desulfonatronospira thiodismutans ASO3-1.</title>
        <authorList>
            <consortium name="US DOE Joint Genome Institute (JGI-PGF)"/>
            <person name="Lucas S."/>
            <person name="Copeland A."/>
            <person name="Lapidus A."/>
            <person name="Cheng J.-F."/>
            <person name="Bruce D."/>
            <person name="Goodwin L."/>
            <person name="Pitluck S."/>
            <person name="Chertkov O."/>
            <person name="Brettin T."/>
            <person name="Detter J.C."/>
            <person name="Han C."/>
            <person name="Land M.L."/>
            <person name="Hauser L."/>
            <person name="Kyrpides N."/>
            <person name="Mikhailova N."/>
            <person name="Muyzer G."/>
            <person name="Woyke T."/>
        </authorList>
    </citation>
    <scope>NUCLEOTIDE SEQUENCE [LARGE SCALE GENOMIC DNA]</scope>
    <source>
        <strain evidence="11">ASO3-1</strain>
    </source>
</reference>
<dbReference type="EC" id="2.3.1.275" evidence="10"/>
<evidence type="ECO:0000256" key="9">
    <source>
        <dbReference type="ARBA" id="ARBA00023264"/>
    </source>
</evidence>
<dbReference type="Proteomes" id="UP000005496">
    <property type="component" value="Unassembled WGS sequence"/>
</dbReference>
<comment type="pathway">
    <text evidence="10">Lipid metabolism; phospholipid metabolism.</text>
</comment>
<feature type="transmembrane region" description="Helical" evidence="10">
    <location>
        <begin position="48"/>
        <end position="72"/>
    </location>
</feature>
<evidence type="ECO:0000256" key="10">
    <source>
        <dbReference type="HAMAP-Rule" id="MF_01043"/>
    </source>
</evidence>
<keyword evidence="12" id="KW-1185">Reference proteome</keyword>
<feature type="transmembrane region" description="Helical" evidence="10">
    <location>
        <begin position="112"/>
        <end position="139"/>
    </location>
</feature>
<evidence type="ECO:0000256" key="1">
    <source>
        <dbReference type="ARBA" id="ARBA00022475"/>
    </source>
</evidence>
<dbReference type="GO" id="GO:0043772">
    <property type="term" value="F:acyl-phosphate glycerol-3-phosphate acyltransferase activity"/>
    <property type="evidence" value="ECO:0007669"/>
    <property type="project" value="UniProtKB-UniRule"/>
</dbReference>
<keyword evidence="9 10" id="KW-1208">Phospholipid metabolism</keyword>
<comment type="catalytic activity">
    <reaction evidence="10">
        <text>an acyl phosphate + sn-glycerol 3-phosphate = a 1-acyl-sn-glycero-3-phosphate + phosphate</text>
        <dbReference type="Rhea" id="RHEA:34075"/>
        <dbReference type="ChEBI" id="CHEBI:43474"/>
        <dbReference type="ChEBI" id="CHEBI:57597"/>
        <dbReference type="ChEBI" id="CHEBI:57970"/>
        <dbReference type="ChEBI" id="CHEBI:59918"/>
        <dbReference type="EC" id="2.3.1.275"/>
    </reaction>
</comment>
<keyword evidence="3 10" id="KW-0808">Transferase</keyword>
<evidence type="ECO:0000256" key="6">
    <source>
        <dbReference type="ARBA" id="ARBA00023098"/>
    </source>
</evidence>
<dbReference type="UniPathway" id="UPA00085"/>
<dbReference type="PANTHER" id="PTHR30309">
    <property type="entry name" value="INNER MEMBRANE PROTEIN YGIH"/>
    <property type="match status" value="1"/>
</dbReference>
<accession>D6SU98</accession>
<comment type="subunit">
    <text evidence="10">Probably interacts with PlsX.</text>
</comment>
<comment type="caution">
    <text evidence="11">The sequence shown here is derived from an EMBL/GenBank/DDBJ whole genome shotgun (WGS) entry which is preliminary data.</text>
</comment>
<evidence type="ECO:0000256" key="5">
    <source>
        <dbReference type="ARBA" id="ARBA00022989"/>
    </source>
</evidence>
<keyword evidence="2 10" id="KW-0444">Lipid biosynthesis</keyword>
<dbReference type="GO" id="GO:0005886">
    <property type="term" value="C:plasma membrane"/>
    <property type="evidence" value="ECO:0007669"/>
    <property type="project" value="UniProtKB-SubCell"/>
</dbReference>
<dbReference type="EMBL" id="ACJN02000004">
    <property type="protein sequence ID" value="EFI32878.1"/>
    <property type="molecule type" value="Genomic_DNA"/>
</dbReference>
<dbReference type="PANTHER" id="PTHR30309:SF0">
    <property type="entry name" value="GLYCEROL-3-PHOSPHATE ACYLTRANSFERASE-RELATED"/>
    <property type="match status" value="1"/>
</dbReference>
<gene>
    <name evidence="10" type="primary">plsY</name>
    <name evidence="11" type="ORF">Dthio_PD0192</name>
</gene>
<organism evidence="11 12">
    <name type="scientific">Desulfonatronospira thiodismutans ASO3-1</name>
    <dbReference type="NCBI Taxonomy" id="555779"/>
    <lineage>
        <taxon>Bacteria</taxon>
        <taxon>Pseudomonadati</taxon>
        <taxon>Thermodesulfobacteriota</taxon>
        <taxon>Desulfovibrionia</taxon>
        <taxon>Desulfovibrionales</taxon>
        <taxon>Desulfonatronovibrionaceae</taxon>
        <taxon>Desulfonatronospira</taxon>
    </lineage>
</organism>
<dbReference type="AlphaFoldDB" id="D6SU98"/>
<keyword evidence="1 10" id="KW-1003">Cell membrane</keyword>
<dbReference type="RefSeq" id="WP_008871571.1">
    <property type="nucleotide sequence ID" value="NZ_ACJN02000004.1"/>
</dbReference>
<proteinExistence type="inferred from homology"/>
<dbReference type="SMART" id="SM01207">
    <property type="entry name" value="G3P_acyltransf"/>
    <property type="match status" value="1"/>
</dbReference>
<keyword evidence="7 10" id="KW-0472">Membrane</keyword>
<protein>
    <recommendedName>
        <fullName evidence="10">Glycerol-3-phosphate acyltransferase</fullName>
    </recommendedName>
    <alternativeName>
        <fullName evidence="10">Acyl-PO4 G3P acyltransferase</fullName>
    </alternativeName>
    <alternativeName>
        <fullName evidence="10">Acyl-phosphate--glycerol-3-phosphate acyltransferase</fullName>
    </alternativeName>
    <alternativeName>
        <fullName evidence="10">G3P acyltransferase</fullName>
        <shortName evidence="10">GPAT</shortName>
        <ecNumber evidence="10">2.3.1.275</ecNumber>
    </alternativeName>
    <alternativeName>
        <fullName evidence="10">Lysophosphatidic acid synthase</fullName>
        <shortName evidence="10">LPA synthase</shortName>
    </alternativeName>
</protein>
<evidence type="ECO:0000256" key="4">
    <source>
        <dbReference type="ARBA" id="ARBA00022692"/>
    </source>
</evidence>
<comment type="similarity">
    <text evidence="10">Belongs to the PlsY family.</text>
</comment>
<keyword evidence="4 10" id="KW-0812">Transmembrane</keyword>
<evidence type="ECO:0000256" key="2">
    <source>
        <dbReference type="ARBA" id="ARBA00022516"/>
    </source>
</evidence>
<evidence type="ECO:0000256" key="8">
    <source>
        <dbReference type="ARBA" id="ARBA00023209"/>
    </source>
</evidence>
<feature type="transmembrane region" description="Helical" evidence="10">
    <location>
        <begin position="78"/>
        <end position="100"/>
    </location>
</feature>
<dbReference type="eggNOG" id="COG0344">
    <property type="taxonomic scope" value="Bacteria"/>
</dbReference>
<dbReference type="NCBIfam" id="TIGR00023">
    <property type="entry name" value="glycerol-3-phosphate 1-O-acyltransferase PlsY"/>
    <property type="match status" value="1"/>
</dbReference>
<keyword evidence="6 10" id="KW-0443">Lipid metabolism</keyword>
<keyword evidence="5 10" id="KW-1133">Transmembrane helix</keyword>
<feature type="transmembrane region" description="Helical" evidence="10">
    <location>
        <begin position="151"/>
        <end position="174"/>
    </location>
</feature>
<dbReference type="OrthoDB" id="9777124at2"/>
<dbReference type="InterPro" id="IPR003811">
    <property type="entry name" value="G3P_acylTferase_PlsY"/>
</dbReference>
<keyword evidence="8 10" id="KW-0594">Phospholipid biosynthesis</keyword>
<evidence type="ECO:0000313" key="11">
    <source>
        <dbReference type="EMBL" id="EFI32878.1"/>
    </source>
</evidence>
<dbReference type="Pfam" id="PF02660">
    <property type="entry name" value="G3P_acyltransf"/>
    <property type="match status" value="1"/>
</dbReference>
<name>D6SU98_9BACT</name>
<comment type="function">
    <text evidence="10">Catalyzes the transfer of an acyl group from acyl-phosphate (acyl-PO(4)) to glycerol-3-phosphate (G3P) to form lysophosphatidic acid (LPA). This enzyme utilizes acyl-phosphate as fatty acyl donor, but not acyl-CoA or acyl-ACP.</text>
</comment>
<sequence length="201" mass="21693">MVSIIWLGLCYLLGSLPFGVLVATNFCRIDPRYQGSKNVGATNVARLCGFRYGITVLVLDLLKGFIPVWVAMQFSTSVIFISLTALAVIIGHMYSVFLYGKGGKGVATTVGVFLALSTTVTAWALGICLAIVYLTGYVALGSLALVTAAPVLFLLTGNFGYILVSLIIMALVFWRHEENIHRVLTGQENSWRCSSSEATVN</sequence>
<evidence type="ECO:0000313" key="12">
    <source>
        <dbReference type="Proteomes" id="UP000005496"/>
    </source>
</evidence>